<dbReference type="EMBL" id="CAFBMR010000064">
    <property type="protein sequence ID" value="CAB4920866.1"/>
    <property type="molecule type" value="Genomic_DNA"/>
</dbReference>
<sequence length="135" mass="14115">MSTTPPANTSLKGLIAAAANDFSRLAKAQIELAQVELKDTGKAVAATSALIIGGLTLAALGFIFLLVTLAYVLVAIGLPVWAGFGIVVLLLFIAAVVLFVLGRNRAKSIKGPERFKRELQRTKDALSGQTPPASK</sequence>
<keyword evidence="1" id="KW-1133">Transmembrane helix</keyword>
<protein>
    <submittedName>
        <fullName evidence="2">Unannotated protein</fullName>
    </submittedName>
</protein>
<keyword evidence="1" id="KW-0472">Membrane</keyword>
<accession>A0A6J7HRC3</accession>
<name>A0A6J7HRC3_9ZZZZ</name>
<gene>
    <name evidence="2" type="ORF">UFOPK3610_01404</name>
</gene>
<keyword evidence="1" id="KW-0812">Transmembrane</keyword>
<evidence type="ECO:0000256" key="1">
    <source>
        <dbReference type="SAM" id="Phobius"/>
    </source>
</evidence>
<dbReference type="Pfam" id="PF07332">
    <property type="entry name" value="Phage_holin_3_6"/>
    <property type="match status" value="1"/>
</dbReference>
<evidence type="ECO:0000313" key="2">
    <source>
        <dbReference type="EMBL" id="CAB4920866.1"/>
    </source>
</evidence>
<organism evidence="2">
    <name type="scientific">freshwater metagenome</name>
    <dbReference type="NCBI Taxonomy" id="449393"/>
    <lineage>
        <taxon>unclassified sequences</taxon>
        <taxon>metagenomes</taxon>
        <taxon>ecological metagenomes</taxon>
    </lineage>
</organism>
<dbReference type="AlphaFoldDB" id="A0A6J7HRC3"/>
<proteinExistence type="predicted"/>
<feature type="transmembrane region" description="Helical" evidence="1">
    <location>
        <begin position="80"/>
        <end position="101"/>
    </location>
</feature>
<reference evidence="2" key="1">
    <citation type="submission" date="2020-05" db="EMBL/GenBank/DDBJ databases">
        <authorList>
            <person name="Chiriac C."/>
            <person name="Salcher M."/>
            <person name="Ghai R."/>
            <person name="Kavagutti S V."/>
        </authorList>
    </citation>
    <scope>NUCLEOTIDE SEQUENCE</scope>
</reference>
<dbReference type="InterPro" id="IPR009937">
    <property type="entry name" value="Phage_holin_3_6"/>
</dbReference>
<feature type="transmembrane region" description="Helical" evidence="1">
    <location>
        <begin position="49"/>
        <end position="74"/>
    </location>
</feature>